<dbReference type="eggNOG" id="COG0402">
    <property type="taxonomic scope" value="Bacteria"/>
</dbReference>
<evidence type="ECO:0000313" key="6">
    <source>
        <dbReference type="EMBL" id="KJE76938.1"/>
    </source>
</evidence>
<dbReference type="GO" id="GO:0046872">
    <property type="term" value="F:metal ion binding"/>
    <property type="evidence" value="ECO:0007669"/>
    <property type="project" value="UniProtKB-KW"/>
</dbReference>
<organism evidence="6 7">
    <name type="scientific">Ferrimicrobium acidiphilum DSM 19497</name>
    <dbReference type="NCBI Taxonomy" id="1121877"/>
    <lineage>
        <taxon>Bacteria</taxon>
        <taxon>Bacillati</taxon>
        <taxon>Actinomycetota</taxon>
        <taxon>Acidimicrobiia</taxon>
        <taxon>Acidimicrobiales</taxon>
        <taxon>Acidimicrobiaceae</taxon>
        <taxon>Ferrimicrobium</taxon>
    </lineage>
</organism>
<dbReference type="GO" id="GO:0019239">
    <property type="term" value="F:deaminase activity"/>
    <property type="evidence" value="ECO:0007669"/>
    <property type="project" value="TreeGrafter"/>
</dbReference>
<evidence type="ECO:0000256" key="3">
    <source>
        <dbReference type="ARBA" id="ARBA00022801"/>
    </source>
</evidence>
<accession>A0A0D8FUH7</accession>
<dbReference type="InterPro" id="IPR011059">
    <property type="entry name" value="Metal-dep_hydrolase_composite"/>
</dbReference>
<comment type="caution">
    <text evidence="6">The sequence shown here is derived from an EMBL/GenBank/DDBJ whole genome shotgun (WGS) entry which is preliminary data.</text>
</comment>
<dbReference type="OrthoDB" id="3204583at2"/>
<name>A0A0D8FUH7_9ACTN</name>
<keyword evidence="4" id="KW-0862">Zinc</keyword>
<protein>
    <submittedName>
        <fullName evidence="6">8-oxoguanine deaminase</fullName>
        <ecNumber evidence="6">3.5.4.32</ecNumber>
    </submittedName>
</protein>
<keyword evidence="2" id="KW-0479">Metal-binding</keyword>
<dbReference type="InterPro" id="IPR051607">
    <property type="entry name" value="Metallo-dep_hydrolases"/>
</dbReference>
<dbReference type="PATRIC" id="fig|1121877.4.peg.1386"/>
<dbReference type="AlphaFoldDB" id="A0A0D8FUH7"/>
<dbReference type="Pfam" id="PF01979">
    <property type="entry name" value="Amidohydro_1"/>
    <property type="match status" value="1"/>
</dbReference>
<reference evidence="6 7" key="1">
    <citation type="submission" date="2015-01" db="EMBL/GenBank/DDBJ databases">
        <title>Draft genome of the acidophilic iron oxidizer Ferrimicrobium acidiphilum strain T23.</title>
        <authorList>
            <person name="Poehlein A."/>
            <person name="Eisen S."/>
            <person name="Schloemann M."/>
            <person name="Johnson B.D."/>
            <person name="Daniel R."/>
            <person name="Muehling M."/>
        </authorList>
    </citation>
    <scope>NUCLEOTIDE SEQUENCE [LARGE SCALE GENOMIC DNA]</scope>
    <source>
        <strain evidence="6 7">T23</strain>
    </source>
</reference>
<evidence type="ECO:0000313" key="7">
    <source>
        <dbReference type="Proteomes" id="UP000032336"/>
    </source>
</evidence>
<dbReference type="RefSeq" id="WP_052565783.1">
    <property type="nucleotide sequence ID" value="NZ_JQKF01000018.1"/>
</dbReference>
<comment type="cofactor">
    <cofactor evidence="1">
        <name>Zn(2+)</name>
        <dbReference type="ChEBI" id="CHEBI:29105"/>
    </cofactor>
</comment>
<evidence type="ECO:0000256" key="1">
    <source>
        <dbReference type="ARBA" id="ARBA00001947"/>
    </source>
</evidence>
<keyword evidence="7" id="KW-1185">Reference proteome</keyword>
<sequence>MKIYAQWALVTPTDLLPGVMVSVEADRIVGVESKGPEGADYRVDLLTPGYANCHSHAFHRGLRGQTGQAGDFWAWREAMYAFADTLNPERYFEFATLVFREMLLAGFTSVGEFHYLHHDRHGIAYADSNAMGIALIEAAKLAGIRLGLIDVCYLHGGLDRDGYRPLEGAQRRFGDQDPDGYLERIDRLVDSETVHVLRGVHSLRAVSIDELELVVRGAPADPWHLHLMEQPQEVVDLVAYYGQRPLQLLEERGVLDHNANLVHLNQLDDDEMALLVRTEAVTCACPTTEEDLADGLSPGARLLKAGARVTLGSDQHTRIDPFLEASRLDAHERLRTLKRSSVSTAALWSVLAGHNSIGFSDVGRLEVGALADMVAIDLQELGVAGVDPFEAVRFATRSAVSMVWVAGKVVATDIDEERRSLGAELAAIVARWQKE</sequence>
<dbReference type="EC" id="3.5.4.32" evidence="6"/>
<dbReference type="SUPFAM" id="SSF51338">
    <property type="entry name" value="Composite domain of metallo-dependent hydrolases"/>
    <property type="match status" value="1"/>
</dbReference>
<evidence type="ECO:0000259" key="5">
    <source>
        <dbReference type="Pfam" id="PF01979"/>
    </source>
</evidence>
<proteinExistence type="predicted"/>
<gene>
    <name evidence="6" type="ORF">FEAC_12620</name>
</gene>
<dbReference type="GeneID" id="78372487"/>
<dbReference type="STRING" id="1121877.FEAC_12620"/>
<keyword evidence="3 6" id="KW-0378">Hydrolase</keyword>
<dbReference type="NCBIfam" id="NF006681">
    <property type="entry name" value="PRK09229.1-2"/>
    <property type="match status" value="1"/>
</dbReference>
<dbReference type="Proteomes" id="UP000032336">
    <property type="component" value="Unassembled WGS sequence"/>
</dbReference>
<dbReference type="InterPro" id="IPR032466">
    <property type="entry name" value="Metal_Hydrolase"/>
</dbReference>
<dbReference type="GO" id="GO:0102127">
    <property type="term" value="F:8-oxoguanine deaminase activity"/>
    <property type="evidence" value="ECO:0007669"/>
    <property type="project" value="UniProtKB-EC"/>
</dbReference>
<dbReference type="SUPFAM" id="SSF51556">
    <property type="entry name" value="Metallo-dependent hydrolases"/>
    <property type="match status" value="1"/>
</dbReference>
<evidence type="ECO:0000256" key="2">
    <source>
        <dbReference type="ARBA" id="ARBA00022723"/>
    </source>
</evidence>
<evidence type="ECO:0000256" key="4">
    <source>
        <dbReference type="ARBA" id="ARBA00022833"/>
    </source>
</evidence>
<dbReference type="Gene3D" id="2.30.40.10">
    <property type="entry name" value="Urease, subunit C, domain 1"/>
    <property type="match status" value="1"/>
</dbReference>
<dbReference type="PANTHER" id="PTHR11271:SF48">
    <property type="entry name" value="AMIDOHYDROLASE-RELATED DOMAIN-CONTAINING PROTEIN"/>
    <property type="match status" value="1"/>
</dbReference>
<feature type="domain" description="Amidohydrolase-related" evidence="5">
    <location>
        <begin position="46"/>
        <end position="410"/>
    </location>
</feature>
<dbReference type="InterPro" id="IPR006680">
    <property type="entry name" value="Amidohydro-rel"/>
</dbReference>
<dbReference type="PANTHER" id="PTHR11271">
    <property type="entry name" value="GUANINE DEAMINASE"/>
    <property type="match status" value="1"/>
</dbReference>
<dbReference type="EMBL" id="JXUW01000009">
    <property type="protein sequence ID" value="KJE76938.1"/>
    <property type="molecule type" value="Genomic_DNA"/>
</dbReference>
<dbReference type="GO" id="GO:0005829">
    <property type="term" value="C:cytosol"/>
    <property type="evidence" value="ECO:0007669"/>
    <property type="project" value="TreeGrafter"/>
</dbReference>
<dbReference type="Gene3D" id="3.20.20.140">
    <property type="entry name" value="Metal-dependent hydrolases"/>
    <property type="match status" value="1"/>
</dbReference>